<reference evidence="2 3" key="1">
    <citation type="submission" date="2020-08" db="EMBL/GenBank/DDBJ databases">
        <title>Plant Genome Project.</title>
        <authorList>
            <person name="Zhang R.-G."/>
        </authorList>
    </citation>
    <scope>NUCLEOTIDE SEQUENCE [LARGE SCALE GENOMIC DNA]</scope>
    <source>
        <tissue evidence="2">Rhizome</tissue>
    </source>
</reference>
<evidence type="ECO:0000313" key="2">
    <source>
        <dbReference type="EMBL" id="KAG6484276.1"/>
    </source>
</evidence>
<keyword evidence="3" id="KW-1185">Reference proteome</keyword>
<gene>
    <name evidence="2" type="ORF">ZIOFF_061071</name>
</gene>
<protein>
    <submittedName>
        <fullName evidence="2">Uncharacterized protein</fullName>
    </submittedName>
</protein>
<feature type="region of interest" description="Disordered" evidence="1">
    <location>
        <begin position="1"/>
        <end position="32"/>
    </location>
</feature>
<organism evidence="2 3">
    <name type="scientific">Zingiber officinale</name>
    <name type="common">Ginger</name>
    <name type="synonym">Amomum zingiber</name>
    <dbReference type="NCBI Taxonomy" id="94328"/>
    <lineage>
        <taxon>Eukaryota</taxon>
        <taxon>Viridiplantae</taxon>
        <taxon>Streptophyta</taxon>
        <taxon>Embryophyta</taxon>
        <taxon>Tracheophyta</taxon>
        <taxon>Spermatophyta</taxon>
        <taxon>Magnoliopsida</taxon>
        <taxon>Liliopsida</taxon>
        <taxon>Zingiberales</taxon>
        <taxon>Zingiberaceae</taxon>
        <taxon>Zingiber</taxon>
    </lineage>
</organism>
<dbReference type="Proteomes" id="UP000734854">
    <property type="component" value="Unassembled WGS sequence"/>
</dbReference>
<name>A0A8J5KI30_ZINOF</name>
<evidence type="ECO:0000313" key="3">
    <source>
        <dbReference type="Proteomes" id="UP000734854"/>
    </source>
</evidence>
<evidence type="ECO:0000256" key="1">
    <source>
        <dbReference type="SAM" id="MobiDB-lite"/>
    </source>
</evidence>
<accession>A0A8J5KI30</accession>
<dbReference type="EMBL" id="JACMSC010000016">
    <property type="protein sequence ID" value="KAG6484276.1"/>
    <property type="molecule type" value="Genomic_DNA"/>
</dbReference>
<proteinExistence type="predicted"/>
<comment type="caution">
    <text evidence="2">The sequence shown here is derived from an EMBL/GenBank/DDBJ whole genome shotgun (WGS) entry which is preliminary data.</text>
</comment>
<dbReference type="AlphaFoldDB" id="A0A8J5KI30"/>
<sequence>MPVRPKISSHGGESPTTDALSEKKAKQKSRNIIASSDPQDFWSLKFSSDVIANEPSSDTSAAIPILTDGKPLDPTRLQRIIVLKLRDKPCSLRGGRKAIATVARPSHGLRGSHEAIARPLRWL</sequence>